<evidence type="ECO:0000256" key="4">
    <source>
        <dbReference type="ARBA" id="ARBA00022729"/>
    </source>
</evidence>
<gene>
    <name evidence="12" type="ORF">RND81_09G241200</name>
</gene>
<keyword evidence="2" id="KW-1003">Cell membrane</keyword>
<dbReference type="InterPro" id="IPR044788">
    <property type="entry name" value="X8_dom_prot"/>
</dbReference>
<comment type="subcellular location">
    <subcellularLocation>
        <location evidence="1">Cell membrane</location>
        <topology evidence="1">Lipid-anchor</topology>
        <topology evidence="1">GPI-anchor</topology>
    </subcellularLocation>
</comment>
<keyword evidence="4 10" id="KW-0732">Signal</keyword>
<evidence type="ECO:0000256" key="2">
    <source>
        <dbReference type="ARBA" id="ARBA00022475"/>
    </source>
</evidence>
<evidence type="ECO:0000259" key="11">
    <source>
        <dbReference type="SMART" id="SM00768"/>
    </source>
</evidence>
<evidence type="ECO:0000256" key="6">
    <source>
        <dbReference type="ARBA" id="ARBA00023157"/>
    </source>
</evidence>
<dbReference type="Pfam" id="PF07983">
    <property type="entry name" value="X8"/>
    <property type="match status" value="1"/>
</dbReference>
<dbReference type="Gene3D" id="1.20.58.1040">
    <property type="match status" value="1"/>
</dbReference>
<evidence type="ECO:0000256" key="7">
    <source>
        <dbReference type="ARBA" id="ARBA00023180"/>
    </source>
</evidence>
<evidence type="ECO:0000313" key="12">
    <source>
        <dbReference type="EMBL" id="KAK9692109.1"/>
    </source>
</evidence>
<proteinExistence type="predicted"/>
<feature type="signal peptide" evidence="10">
    <location>
        <begin position="1"/>
        <end position="25"/>
    </location>
</feature>
<protein>
    <recommendedName>
        <fullName evidence="11">X8 domain-containing protein</fullName>
    </recommendedName>
</protein>
<feature type="compositionally biased region" description="Low complexity" evidence="9">
    <location>
        <begin position="226"/>
        <end position="248"/>
    </location>
</feature>
<evidence type="ECO:0000256" key="1">
    <source>
        <dbReference type="ARBA" id="ARBA00004609"/>
    </source>
</evidence>
<evidence type="ECO:0000256" key="5">
    <source>
        <dbReference type="ARBA" id="ARBA00023136"/>
    </source>
</evidence>
<dbReference type="GO" id="GO:0009506">
    <property type="term" value="C:plasmodesma"/>
    <property type="evidence" value="ECO:0007669"/>
    <property type="project" value="UniProtKB-ARBA"/>
</dbReference>
<sequence length="327" mass="33386">MMATSTLNSLLILVLSTLCISICGGSTTTSSNNRKILKFETNMYDSTNTPSTIYPTTTPITNPANFPPYTPTPTVVTIPASNPSSITPLNPIPTTPTTTIPTTNPTTTYPNTNPNPTTTMNPPTQTPITAGQTWCVAQPGAPESSVQSALDYACGIGGADCSTIQEGASCYNPNTLQNHASYAFNSYFQKNPVPTSCDFGGAAVLVNTNPSSGSCIFPSSATGAGTATPASTTFPPATTSSTDGASGSPYGGTTGSPYDVPAYGGYGSPPSLMNSSYPASGLPTSYGPDSPPTGNSFPAGSSSKQPCISFMILVTSLSTAKLILNSR</sequence>
<keyword evidence="7" id="KW-0325">Glycoprotein</keyword>
<dbReference type="AlphaFoldDB" id="A0AAW1IPW7"/>
<dbReference type="FunFam" id="1.20.58.1040:FF:000001">
    <property type="entry name" value="Glucan endo-1,3-beta-glucosidase 4"/>
    <property type="match status" value="1"/>
</dbReference>
<keyword evidence="13" id="KW-1185">Reference proteome</keyword>
<dbReference type="InterPro" id="IPR012946">
    <property type="entry name" value="X8"/>
</dbReference>
<keyword evidence="5" id="KW-0472">Membrane</keyword>
<comment type="caution">
    <text evidence="12">The sequence shown here is derived from an EMBL/GenBank/DDBJ whole genome shotgun (WGS) entry which is preliminary data.</text>
</comment>
<feature type="region of interest" description="Disordered" evidence="9">
    <location>
        <begin position="86"/>
        <end position="117"/>
    </location>
</feature>
<accession>A0AAW1IPW7</accession>
<evidence type="ECO:0000313" key="13">
    <source>
        <dbReference type="Proteomes" id="UP001443914"/>
    </source>
</evidence>
<dbReference type="PANTHER" id="PTHR31044">
    <property type="entry name" value="BETA-1,3 GLUCANASE"/>
    <property type="match status" value="1"/>
</dbReference>
<feature type="compositionally biased region" description="Low complexity" evidence="9">
    <location>
        <begin position="95"/>
        <end position="117"/>
    </location>
</feature>
<dbReference type="Proteomes" id="UP001443914">
    <property type="component" value="Unassembled WGS sequence"/>
</dbReference>
<dbReference type="SMART" id="SM00768">
    <property type="entry name" value="X8"/>
    <property type="match status" value="1"/>
</dbReference>
<evidence type="ECO:0000256" key="10">
    <source>
        <dbReference type="SAM" id="SignalP"/>
    </source>
</evidence>
<keyword evidence="3" id="KW-0336">GPI-anchor</keyword>
<name>A0AAW1IPW7_SAPOF</name>
<feature type="domain" description="X8" evidence="11">
    <location>
        <begin position="133"/>
        <end position="217"/>
    </location>
</feature>
<evidence type="ECO:0000256" key="3">
    <source>
        <dbReference type="ARBA" id="ARBA00022622"/>
    </source>
</evidence>
<dbReference type="GO" id="GO:0005886">
    <property type="term" value="C:plasma membrane"/>
    <property type="evidence" value="ECO:0007669"/>
    <property type="project" value="UniProtKB-SubCell"/>
</dbReference>
<evidence type="ECO:0000256" key="8">
    <source>
        <dbReference type="ARBA" id="ARBA00023288"/>
    </source>
</evidence>
<reference evidence="12" key="1">
    <citation type="submission" date="2024-03" db="EMBL/GenBank/DDBJ databases">
        <title>WGS assembly of Saponaria officinalis var. Norfolk2.</title>
        <authorList>
            <person name="Jenkins J."/>
            <person name="Shu S."/>
            <person name="Grimwood J."/>
            <person name="Barry K."/>
            <person name="Goodstein D."/>
            <person name="Schmutz J."/>
            <person name="Leebens-Mack J."/>
            <person name="Osbourn A."/>
        </authorList>
    </citation>
    <scope>NUCLEOTIDE SEQUENCE [LARGE SCALE GENOMIC DNA]</scope>
    <source>
        <strain evidence="12">JIC</strain>
    </source>
</reference>
<feature type="region of interest" description="Disordered" evidence="9">
    <location>
        <begin position="226"/>
        <end position="253"/>
    </location>
</feature>
<dbReference type="GO" id="GO:0098552">
    <property type="term" value="C:side of membrane"/>
    <property type="evidence" value="ECO:0007669"/>
    <property type="project" value="UniProtKB-KW"/>
</dbReference>
<keyword evidence="8" id="KW-0449">Lipoprotein</keyword>
<organism evidence="12 13">
    <name type="scientific">Saponaria officinalis</name>
    <name type="common">Common soapwort</name>
    <name type="synonym">Lychnis saponaria</name>
    <dbReference type="NCBI Taxonomy" id="3572"/>
    <lineage>
        <taxon>Eukaryota</taxon>
        <taxon>Viridiplantae</taxon>
        <taxon>Streptophyta</taxon>
        <taxon>Embryophyta</taxon>
        <taxon>Tracheophyta</taxon>
        <taxon>Spermatophyta</taxon>
        <taxon>Magnoliopsida</taxon>
        <taxon>eudicotyledons</taxon>
        <taxon>Gunneridae</taxon>
        <taxon>Pentapetalae</taxon>
        <taxon>Caryophyllales</taxon>
        <taxon>Caryophyllaceae</taxon>
        <taxon>Caryophylleae</taxon>
        <taxon>Saponaria</taxon>
    </lineage>
</organism>
<evidence type="ECO:0000256" key="9">
    <source>
        <dbReference type="SAM" id="MobiDB-lite"/>
    </source>
</evidence>
<feature type="chain" id="PRO_5043889594" description="X8 domain-containing protein" evidence="10">
    <location>
        <begin position="26"/>
        <end position="327"/>
    </location>
</feature>
<feature type="region of interest" description="Disordered" evidence="9">
    <location>
        <begin position="280"/>
        <end position="300"/>
    </location>
</feature>
<dbReference type="EMBL" id="JBDFQZ010000009">
    <property type="protein sequence ID" value="KAK9692109.1"/>
    <property type="molecule type" value="Genomic_DNA"/>
</dbReference>
<dbReference type="PANTHER" id="PTHR31044:SF120">
    <property type="entry name" value="CARBOHYDRATE-BINDING X8 DOMAIN SUPERFAMILY PROTEIN"/>
    <property type="match status" value="1"/>
</dbReference>
<keyword evidence="6" id="KW-1015">Disulfide bond</keyword>